<feature type="domain" description="Tyrosine specific protein phosphatases" evidence="2">
    <location>
        <begin position="111"/>
        <end position="179"/>
    </location>
</feature>
<dbReference type="OrthoDB" id="10252009at2759"/>
<reference evidence="3 4" key="1">
    <citation type="submission" date="2017-06" db="EMBL/GenBank/DDBJ databases">
        <title>A platform for efficient transgenesis in Macrostomum lignano, a flatworm model organism for stem cell research.</title>
        <authorList>
            <person name="Berezikov E."/>
        </authorList>
    </citation>
    <scope>NUCLEOTIDE SEQUENCE [LARGE SCALE GENOMIC DNA]</scope>
    <source>
        <strain evidence="3">DV1</strain>
        <tissue evidence="3">Whole organism</tissue>
    </source>
</reference>
<dbReference type="InterPro" id="IPR000387">
    <property type="entry name" value="Tyr_Pase_dom"/>
</dbReference>
<name>A0A267DKB4_9PLAT</name>
<gene>
    <name evidence="3" type="ORF">BOX15_Mlig016416g2</name>
</gene>
<feature type="domain" description="Tyrosine-protein phosphatase" evidence="1">
    <location>
        <begin position="49"/>
        <end position="191"/>
    </location>
</feature>
<organism evidence="3 4">
    <name type="scientific">Macrostomum lignano</name>
    <dbReference type="NCBI Taxonomy" id="282301"/>
    <lineage>
        <taxon>Eukaryota</taxon>
        <taxon>Metazoa</taxon>
        <taxon>Spiralia</taxon>
        <taxon>Lophotrochozoa</taxon>
        <taxon>Platyhelminthes</taxon>
        <taxon>Rhabditophora</taxon>
        <taxon>Macrostomorpha</taxon>
        <taxon>Macrostomida</taxon>
        <taxon>Macrostomidae</taxon>
        <taxon>Macrostomum</taxon>
    </lineage>
</organism>
<accession>A0A267DKB4</accession>
<evidence type="ECO:0000313" key="4">
    <source>
        <dbReference type="Proteomes" id="UP000215902"/>
    </source>
</evidence>
<evidence type="ECO:0000313" key="3">
    <source>
        <dbReference type="EMBL" id="PAA49740.1"/>
    </source>
</evidence>
<evidence type="ECO:0008006" key="5">
    <source>
        <dbReference type="Google" id="ProtNLM"/>
    </source>
</evidence>
<dbReference type="Pfam" id="PF00782">
    <property type="entry name" value="DSPc"/>
    <property type="match status" value="1"/>
</dbReference>
<dbReference type="EMBL" id="NIVC01003799">
    <property type="protein sequence ID" value="PAA49740.1"/>
    <property type="molecule type" value="Genomic_DNA"/>
</dbReference>
<dbReference type="SMART" id="SM00195">
    <property type="entry name" value="DSPc"/>
    <property type="match status" value="1"/>
</dbReference>
<dbReference type="SUPFAM" id="SSF52799">
    <property type="entry name" value="(Phosphotyrosine protein) phosphatases II"/>
    <property type="match status" value="1"/>
</dbReference>
<sequence>DDVTADDVTADDVTTKVVPGSDWDEAEERLKLAEVIRQHGLVPVNNDLEVSHVTAMLCIGSRYVAKDLATLEAHGVKAIVNLTPDVPNYFADKFEYLRLSVEDSPSTDLRRELPALCEFVDAQLRRGSRVLLHCHAGISRAPSFTVAYLTAGRGMNLADACALLLRSRSHVNLTNFESQLALLERERLLDSAGRGGLDE</sequence>
<dbReference type="STRING" id="282301.A0A267DKB4"/>
<dbReference type="InterPro" id="IPR029021">
    <property type="entry name" value="Prot-tyrosine_phosphatase-like"/>
</dbReference>
<protein>
    <recommendedName>
        <fullName evidence="5">Protein-serine/threonine phosphatase</fullName>
    </recommendedName>
</protein>
<keyword evidence="4" id="KW-1185">Reference proteome</keyword>
<dbReference type="AlphaFoldDB" id="A0A267DKB4"/>
<proteinExistence type="predicted"/>
<dbReference type="Proteomes" id="UP000215902">
    <property type="component" value="Unassembled WGS sequence"/>
</dbReference>
<dbReference type="GO" id="GO:0008579">
    <property type="term" value="F:JUN kinase phosphatase activity"/>
    <property type="evidence" value="ECO:0007669"/>
    <property type="project" value="TreeGrafter"/>
</dbReference>
<feature type="non-terminal residue" evidence="3">
    <location>
        <position position="1"/>
    </location>
</feature>
<dbReference type="GO" id="GO:0005737">
    <property type="term" value="C:cytoplasm"/>
    <property type="evidence" value="ECO:0007669"/>
    <property type="project" value="TreeGrafter"/>
</dbReference>
<dbReference type="PROSITE" id="PS50054">
    <property type="entry name" value="TYR_PHOSPHATASE_DUAL"/>
    <property type="match status" value="1"/>
</dbReference>
<comment type="caution">
    <text evidence="3">The sequence shown here is derived from an EMBL/GenBank/DDBJ whole genome shotgun (WGS) entry which is preliminary data.</text>
</comment>
<evidence type="ECO:0000259" key="2">
    <source>
        <dbReference type="PROSITE" id="PS50056"/>
    </source>
</evidence>
<dbReference type="CDD" id="cd14498">
    <property type="entry name" value="DSP"/>
    <property type="match status" value="1"/>
</dbReference>
<dbReference type="Gene3D" id="3.90.190.10">
    <property type="entry name" value="Protein tyrosine phosphatase superfamily"/>
    <property type="match status" value="1"/>
</dbReference>
<dbReference type="PROSITE" id="PS50056">
    <property type="entry name" value="TYR_PHOSPHATASE_2"/>
    <property type="match status" value="1"/>
</dbReference>
<evidence type="ECO:0000259" key="1">
    <source>
        <dbReference type="PROSITE" id="PS50054"/>
    </source>
</evidence>
<dbReference type="PANTHER" id="PTHR46377">
    <property type="entry name" value="DUAL SPECIFICITY PROTEIN PHOSPHATASE 19"/>
    <property type="match status" value="1"/>
</dbReference>
<dbReference type="PANTHER" id="PTHR46377:SF1">
    <property type="entry name" value="DUAL SPECIFICITY PROTEIN PHOSPHATASE 19"/>
    <property type="match status" value="1"/>
</dbReference>
<dbReference type="InterPro" id="IPR020422">
    <property type="entry name" value="TYR_PHOSPHATASE_DUAL_dom"/>
</dbReference>
<dbReference type="InterPro" id="IPR000340">
    <property type="entry name" value="Dual-sp_phosphatase_cat-dom"/>
</dbReference>